<reference evidence="4 5" key="1">
    <citation type="journal article" date="2019" name="Nat. Ecol. Evol.">
        <title>Megaphylogeny resolves global patterns of mushroom evolution.</title>
        <authorList>
            <person name="Varga T."/>
            <person name="Krizsan K."/>
            <person name="Foldi C."/>
            <person name="Dima B."/>
            <person name="Sanchez-Garcia M."/>
            <person name="Sanchez-Ramirez S."/>
            <person name="Szollosi G.J."/>
            <person name="Szarkandi J.G."/>
            <person name="Papp V."/>
            <person name="Albert L."/>
            <person name="Andreopoulos W."/>
            <person name="Angelini C."/>
            <person name="Antonin V."/>
            <person name="Barry K.W."/>
            <person name="Bougher N.L."/>
            <person name="Buchanan P."/>
            <person name="Buyck B."/>
            <person name="Bense V."/>
            <person name="Catcheside P."/>
            <person name="Chovatia M."/>
            <person name="Cooper J."/>
            <person name="Damon W."/>
            <person name="Desjardin D."/>
            <person name="Finy P."/>
            <person name="Geml J."/>
            <person name="Haridas S."/>
            <person name="Hughes K."/>
            <person name="Justo A."/>
            <person name="Karasinski D."/>
            <person name="Kautmanova I."/>
            <person name="Kiss B."/>
            <person name="Kocsube S."/>
            <person name="Kotiranta H."/>
            <person name="LaButti K.M."/>
            <person name="Lechner B.E."/>
            <person name="Liimatainen K."/>
            <person name="Lipzen A."/>
            <person name="Lukacs Z."/>
            <person name="Mihaltcheva S."/>
            <person name="Morgado L.N."/>
            <person name="Niskanen T."/>
            <person name="Noordeloos M.E."/>
            <person name="Ohm R.A."/>
            <person name="Ortiz-Santana B."/>
            <person name="Ovrebo C."/>
            <person name="Racz N."/>
            <person name="Riley R."/>
            <person name="Savchenko A."/>
            <person name="Shiryaev A."/>
            <person name="Soop K."/>
            <person name="Spirin V."/>
            <person name="Szebenyi C."/>
            <person name="Tomsovsky M."/>
            <person name="Tulloss R.E."/>
            <person name="Uehling J."/>
            <person name="Grigoriev I.V."/>
            <person name="Vagvolgyi C."/>
            <person name="Papp T."/>
            <person name="Martin F.M."/>
            <person name="Miettinen O."/>
            <person name="Hibbett D.S."/>
            <person name="Nagy L.G."/>
        </authorList>
    </citation>
    <scope>NUCLEOTIDE SEQUENCE [LARGE SCALE GENOMIC DNA]</scope>
    <source>
        <strain evidence="4 5">CBS 962.96</strain>
    </source>
</reference>
<keyword evidence="2" id="KW-0677">Repeat</keyword>
<dbReference type="Pfam" id="PF00400">
    <property type="entry name" value="WD40"/>
    <property type="match status" value="3"/>
</dbReference>
<organism evidence="4 5">
    <name type="scientific">Dendrothele bispora (strain CBS 962.96)</name>
    <dbReference type="NCBI Taxonomy" id="1314807"/>
    <lineage>
        <taxon>Eukaryota</taxon>
        <taxon>Fungi</taxon>
        <taxon>Dikarya</taxon>
        <taxon>Basidiomycota</taxon>
        <taxon>Agaricomycotina</taxon>
        <taxon>Agaricomycetes</taxon>
        <taxon>Agaricomycetidae</taxon>
        <taxon>Agaricales</taxon>
        <taxon>Agaricales incertae sedis</taxon>
        <taxon>Dendrothele</taxon>
    </lineage>
</organism>
<proteinExistence type="predicted"/>
<evidence type="ECO:0000313" key="5">
    <source>
        <dbReference type="Proteomes" id="UP000297245"/>
    </source>
</evidence>
<protein>
    <submittedName>
        <fullName evidence="4">WD40 repeat-like protein</fullName>
    </submittedName>
</protein>
<sequence length="752" mass="83393">MPLQSSLMPVPNKIPVSLPGPVTCMRLSSDGNLLAVASGPNIDIWDVSSDSPRLIVSDSSSPCEYFSLAWLPNDNVVIAGHASGHVSFMSFDQDQLVRRRSFSFGREKIRWLSFLDDRLLALATNFNVLLVEITADGPVLLGHLPTPLSSVGIADTKVTWVSDHEIAVCYSNLVVRWLVQSLRPLKARIINSREIDGLLIDISDDNHALVAQPFADQFTVISLKCSSPEIVIPRASGLPRVALTSSAIFLRDTVLEAGIGCLHQWDLKGCKLRTLTCPDIASAWFNAITHLYNPVTNCIQVASITENIYGTEIALWKTAQNPENVSDSSVSLRSSPKHRWIADVLVVPTQTKFPLFHHLSKMSSTLVWKPFSVIHTYPDSYSKGVTAMAFSGDGRFLAVATGRNIEIWDTRSDSTDALQQNRATHNICSLSWFRNEYSLISGHDAGRIYHTKLTNEGPESSGTRQKGHHSAITALSFLNDRYLAAATDGRVQIWEFKQAMDNHTWDLLGYLPPPPSIGKTAPVKADVSQSLFWLDNQELLVSYENVALICYKVRSFHPLETDLKGANAMAGIVTDVCLTTRNILVTDSSTSTFKMYSYNYTDVIAFQLCTTFIPQSRVLNKRLRVSKASFCTTDSVIGASCAYDYRSQCGRMAIAIDQDQVSEVTLWTTVEEPETPDKRRAEHPHNNKLHADDVIPDSASCPIAAQEGEVDETLAWTSNETHQLNENTFDWVTIFQWGAFVVAVIGYLKLYT</sequence>
<dbReference type="PANTHER" id="PTHR19857">
    <property type="entry name" value="MITOCHONDRIAL DIVISION PROTEIN 1-RELATED"/>
    <property type="match status" value="1"/>
</dbReference>
<dbReference type="InterPro" id="IPR051179">
    <property type="entry name" value="WD_repeat_multifunction"/>
</dbReference>
<dbReference type="InterPro" id="IPR001680">
    <property type="entry name" value="WD40_rpt"/>
</dbReference>
<dbReference type="InterPro" id="IPR036322">
    <property type="entry name" value="WD40_repeat_dom_sf"/>
</dbReference>
<evidence type="ECO:0000256" key="1">
    <source>
        <dbReference type="ARBA" id="ARBA00022574"/>
    </source>
</evidence>
<dbReference type="InterPro" id="IPR015943">
    <property type="entry name" value="WD40/YVTN_repeat-like_dom_sf"/>
</dbReference>
<evidence type="ECO:0000256" key="2">
    <source>
        <dbReference type="ARBA" id="ARBA00022737"/>
    </source>
</evidence>
<evidence type="ECO:0000256" key="3">
    <source>
        <dbReference type="PROSITE-ProRule" id="PRU00221"/>
    </source>
</evidence>
<dbReference type="EMBL" id="ML179575">
    <property type="protein sequence ID" value="THU84874.1"/>
    <property type="molecule type" value="Genomic_DNA"/>
</dbReference>
<dbReference type="AlphaFoldDB" id="A0A4S8L858"/>
<dbReference type="SUPFAM" id="SSF50978">
    <property type="entry name" value="WD40 repeat-like"/>
    <property type="match status" value="1"/>
</dbReference>
<dbReference type="OrthoDB" id="2953931at2759"/>
<feature type="repeat" description="WD" evidence="3">
    <location>
        <begin position="465"/>
        <end position="504"/>
    </location>
</feature>
<keyword evidence="1 3" id="KW-0853">WD repeat</keyword>
<name>A0A4S8L858_DENBC</name>
<keyword evidence="5" id="KW-1185">Reference proteome</keyword>
<dbReference type="Proteomes" id="UP000297245">
    <property type="component" value="Unassembled WGS sequence"/>
</dbReference>
<gene>
    <name evidence="4" type="ORF">K435DRAFT_869820</name>
</gene>
<dbReference type="SMART" id="SM00320">
    <property type="entry name" value="WD40"/>
    <property type="match status" value="5"/>
</dbReference>
<dbReference type="Gene3D" id="2.130.10.10">
    <property type="entry name" value="YVTN repeat-like/Quinoprotein amine dehydrogenase"/>
    <property type="match status" value="2"/>
</dbReference>
<dbReference type="PROSITE" id="PS50082">
    <property type="entry name" value="WD_REPEATS_2"/>
    <property type="match status" value="1"/>
</dbReference>
<accession>A0A4S8L858</accession>
<evidence type="ECO:0000313" key="4">
    <source>
        <dbReference type="EMBL" id="THU84874.1"/>
    </source>
</evidence>